<dbReference type="EnsemblMetazoa" id="XM_011672527">
    <property type="protein sequence ID" value="XP_011670829"/>
    <property type="gene ID" value="GeneID_100889174"/>
</dbReference>
<feature type="chain" id="PRO_5010828376" evidence="6">
    <location>
        <begin position="27"/>
        <end position="129"/>
    </location>
</feature>
<accession>C6SUP8</accession>
<evidence type="ECO:0000256" key="6">
    <source>
        <dbReference type="SAM" id="SignalP"/>
    </source>
</evidence>
<dbReference type="Gene3D" id="2.10.90.10">
    <property type="entry name" value="Cystine-knot cytokines"/>
    <property type="match status" value="1"/>
</dbReference>
<dbReference type="RefSeq" id="XP_011670829.1">
    <property type="nucleotide sequence ID" value="XM_011672527.2"/>
</dbReference>
<comment type="subcellular location">
    <subcellularLocation>
        <location evidence="1">Secreted</location>
    </subcellularLocation>
</comment>
<keyword evidence="2" id="KW-0964">Secreted</keyword>
<comment type="caution">
    <text evidence="5">Lacks conserved residue(s) required for the propagation of feature annotation.</text>
</comment>
<dbReference type="EMBL" id="BN001247">
    <property type="protein sequence ID" value="CAR94703.1"/>
    <property type="molecule type" value="mRNA"/>
</dbReference>
<dbReference type="InterPro" id="IPR029034">
    <property type="entry name" value="Cystine-knot_cytokine"/>
</dbReference>
<protein>
    <submittedName>
        <fullName evidence="8">Putative glycoprotein hormone-alpha2</fullName>
    </submittedName>
</protein>
<dbReference type="PROSITE" id="PS01185">
    <property type="entry name" value="CTCK_1"/>
    <property type="match status" value="1"/>
</dbReference>
<dbReference type="PROSITE" id="PS01225">
    <property type="entry name" value="CTCK_2"/>
    <property type="match status" value="1"/>
</dbReference>
<dbReference type="GO" id="GO:0005615">
    <property type="term" value="C:extracellular space"/>
    <property type="evidence" value="ECO:0000318"/>
    <property type="project" value="GO_Central"/>
</dbReference>
<evidence type="ECO:0000259" key="7">
    <source>
        <dbReference type="PROSITE" id="PS01225"/>
    </source>
</evidence>
<name>C6SUP8_STRPU</name>
<sequence>MKVSSYMLACVLVVLLGLWLPMLTHAHYWESPGCHLVGYTKKVRIPGCRETKVQMNACRGFCQSYSYPSNLATLQNSDYTQIFTTHGSCCSIATTHDVNIRLQCLDNYEYVDTFKSAASCECSLCVIGD</sequence>
<dbReference type="CTD" id="5740142"/>
<dbReference type="KEGG" id="spu:100889174"/>
<evidence type="ECO:0000313" key="9">
    <source>
        <dbReference type="EnsemblMetazoa" id="NP_001268682"/>
    </source>
</evidence>
<reference evidence="8" key="1">
    <citation type="journal article" date="2009" name="Endocrinology">
        <title>Distinct expression patterns of glycoprotein hormone-alpha2 and -beta5 in a basal chordate suggest independent developmental functions.</title>
        <authorList>
            <person name="Dos Santos S."/>
            <person name="Bardet C."/>
            <person name="Bertrand S."/>
            <person name="Escriva H."/>
            <person name="Habert D."/>
            <person name="Querat B."/>
        </authorList>
    </citation>
    <scope>NUCLEOTIDE SEQUENCE</scope>
</reference>
<dbReference type="Pfam" id="PF03045">
    <property type="entry name" value="DAN"/>
    <property type="match status" value="1"/>
</dbReference>
<dbReference type="STRING" id="7668.C6SUP8"/>
<dbReference type="OMA" id="CCNIMES"/>
<reference evidence="10" key="2">
    <citation type="submission" date="2015-02" db="EMBL/GenBank/DDBJ databases">
        <title>Genome sequencing for Strongylocentrotus purpuratus.</title>
        <authorList>
            <person name="Murali S."/>
            <person name="Liu Y."/>
            <person name="Vee V."/>
            <person name="English A."/>
            <person name="Wang M."/>
            <person name="Skinner E."/>
            <person name="Han Y."/>
            <person name="Muzny D.M."/>
            <person name="Worley K.C."/>
            <person name="Gibbs R.A."/>
        </authorList>
    </citation>
    <scope>NUCLEOTIDE SEQUENCE</scope>
</reference>
<evidence type="ECO:0000313" key="10">
    <source>
        <dbReference type="Proteomes" id="UP000007110"/>
    </source>
</evidence>
<feature type="domain" description="CTCK" evidence="7">
    <location>
        <begin position="34"/>
        <end position="126"/>
    </location>
</feature>
<dbReference type="InterPro" id="IPR004133">
    <property type="entry name" value="DAN_dom"/>
</dbReference>
<dbReference type="SMART" id="SM00041">
    <property type="entry name" value="CT"/>
    <property type="match status" value="1"/>
</dbReference>
<dbReference type="HOGENOM" id="CLU_134026_0_0_1"/>
<dbReference type="InParanoid" id="C6SUP8"/>
<dbReference type="OrthoDB" id="6421717at2759"/>
<keyword evidence="3 6" id="KW-0732">Signal</keyword>
<proteinExistence type="evidence at transcript level"/>
<dbReference type="PANTHER" id="PTHR31129:SF2">
    <property type="entry name" value="GLYCOPROTEIN HORMONE ALPHA-2"/>
    <property type="match status" value="1"/>
</dbReference>
<reference evidence="9" key="3">
    <citation type="submission" date="2021-01" db="UniProtKB">
        <authorList>
            <consortium name="EnsemblMetazoa"/>
        </authorList>
    </citation>
    <scope>IDENTIFICATION</scope>
</reference>
<keyword evidence="10" id="KW-1185">Reference proteome</keyword>
<dbReference type="GO" id="GO:0051427">
    <property type="term" value="F:hormone receptor binding"/>
    <property type="evidence" value="ECO:0000318"/>
    <property type="project" value="GO_Central"/>
</dbReference>
<dbReference type="Proteomes" id="UP000007110">
    <property type="component" value="Unassembled WGS sequence"/>
</dbReference>
<evidence type="ECO:0000256" key="1">
    <source>
        <dbReference type="ARBA" id="ARBA00004613"/>
    </source>
</evidence>
<gene>
    <name evidence="8" type="primary">gpa2</name>
</gene>
<dbReference type="GO" id="GO:0007166">
    <property type="term" value="P:cell surface receptor signaling pathway"/>
    <property type="evidence" value="ECO:0000318"/>
    <property type="project" value="GO_Central"/>
</dbReference>
<dbReference type="EnsemblMetazoa" id="NM_001281753">
    <property type="protein sequence ID" value="NP_001268682"/>
    <property type="gene ID" value="GeneID_100889174"/>
</dbReference>
<evidence type="ECO:0000256" key="3">
    <source>
        <dbReference type="ARBA" id="ARBA00022729"/>
    </source>
</evidence>
<keyword evidence="4" id="KW-1015">Disulfide bond</keyword>
<dbReference type="InterPro" id="IPR006207">
    <property type="entry name" value="Cys_knot_C"/>
</dbReference>
<evidence type="ECO:0000313" key="8">
    <source>
        <dbReference type="EMBL" id="CAR94703.1"/>
    </source>
</evidence>
<organism evidence="8">
    <name type="scientific">Strongylocentrotus purpuratus</name>
    <name type="common">Purple sea urchin</name>
    <dbReference type="NCBI Taxonomy" id="7668"/>
    <lineage>
        <taxon>Eukaryota</taxon>
        <taxon>Metazoa</taxon>
        <taxon>Echinodermata</taxon>
        <taxon>Eleutherozoa</taxon>
        <taxon>Echinozoa</taxon>
        <taxon>Echinoidea</taxon>
        <taxon>Euechinoidea</taxon>
        <taxon>Echinacea</taxon>
        <taxon>Camarodonta</taxon>
        <taxon>Echinidea</taxon>
        <taxon>Strongylocentrotidae</taxon>
        <taxon>Strongylocentrotus</taxon>
    </lineage>
</organism>
<evidence type="ECO:0000256" key="5">
    <source>
        <dbReference type="PROSITE-ProRule" id="PRU00039"/>
    </source>
</evidence>
<dbReference type="FunCoup" id="C6SUP8">
    <property type="interactions" value="288"/>
</dbReference>
<dbReference type="eggNOG" id="ENOG502S14Q">
    <property type="taxonomic scope" value="Eukaryota"/>
</dbReference>
<dbReference type="AlphaFoldDB" id="C6SUP8"/>
<evidence type="ECO:0000256" key="2">
    <source>
        <dbReference type="ARBA" id="ARBA00022525"/>
    </source>
</evidence>
<dbReference type="GeneID" id="100889174"/>
<dbReference type="InterPro" id="IPR052680">
    <property type="entry name" value="Glyco_Hormone_Alpha"/>
</dbReference>
<dbReference type="FunFam" id="2.10.90.10:FF:000049">
    <property type="entry name" value="Glycoprotein hormone alpha 2"/>
    <property type="match status" value="1"/>
</dbReference>
<dbReference type="SUPFAM" id="SSF57501">
    <property type="entry name" value="Cystine-knot cytokines"/>
    <property type="match status" value="1"/>
</dbReference>
<dbReference type="RefSeq" id="NP_001268682.1">
    <property type="nucleotide sequence ID" value="NM_001281753.1"/>
</dbReference>
<dbReference type="PANTHER" id="PTHR31129">
    <property type="entry name" value="GLYCOPROTEIN HORMONE ALPHA-2"/>
    <property type="match status" value="1"/>
</dbReference>
<evidence type="ECO:0000256" key="4">
    <source>
        <dbReference type="ARBA" id="ARBA00023157"/>
    </source>
</evidence>
<feature type="signal peptide" evidence="6">
    <location>
        <begin position="1"/>
        <end position="26"/>
    </location>
</feature>